<name>A0A916JMQ2_9FLAO</name>
<keyword evidence="4" id="KW-1185">Reference proteome</keyword>
<evidence type="ECO:0000313" key="4">
    <source>
        <dbReference type="Proteomes" id="UP000683507"/>
    </source>
</evidence>
<dbReference type="AlphaFoldDB" id="A0A916JMQ2"/>
<reference evidence="3" key="1">
    <citation type="submission" date="2021-04" db="EMBL/GenBank/DDBJ databases">
        <authorList>
            <person name="Rodrigo-Torres L."/>
            <person name="Arahal R. D."/>
            <person name="Lucena T."/>
        </authorList>
    </citation>
    <scope>NUCLEOTIDE SEQUENCE</scope>
    <source>
        <strain evidence="3">AS29M-1</strain>
    </source>
</reference>
<evidence type="ECO:0000259" key="2">
    <source>
        <dbReference type="Pfam" id="PF05181"/>
    </source>
</evidence>
<dbReference type="InterPro" id="IPR022656">
    <property type="entry name" value="XPA_C"/>
</dbReference>
<accession>A0A916JMQ2</accession>
<dbReference type="SUPFAM" id="SSF46955">
    <property type="entry name" value="Putative DNA-binding domain"/>
    <property type="match status" value="1"/>
</dbReference>
<organism evidence="3 4">
    <name type="scientific">Parvicella tangerina</name>
    <dbReference type="NCBI Taxonomy" id="2829795"/>
    <lineage>
        <taxon>Bacteria</taxon>
        <taxon>Pseudomonadati</taxon>
        <taxon>Bacteroidota</taxon>
        <taxon>Flavobacteriia</taxon>
        <taxon>Flavobacteriales</taxon>
        <taxon>Parvicellaceae</taxon>
        <taxon>Parvicella</taxon>
    </lineage>
</organism>
<dbReference type="RefSeq" id="WP_258541774.1">
    <property type="nucleotide sequence ID" value="NZ_OU015584.1"/>
</dbReference>
<dbReference type="KEGG" id="ptan:CRYO30217_01575"/>
<dbReference type="Proteomes" id="UP000683507">
    <property type="component" value="Chromosome"/>
</dbReference>
<evidence type="ECO:0000313" key="3">
    <source>
        <dbReference type="EMBL" id="CAG5081255.1"/>
    </source>
</evidence>
<gene>
    <name evidence="3" type="ORF">CRYO30217_01575</name>
</gene>
<dbReference type="Pfam" id="PF05181">
    <property type="entry name" value="XPA_C"/>
    <property type="match status" value="1"/>
</dbReference>
<proteinExistence type="predicted"/>
<keyword evidence="1" id="KW-0862">Zinc</keyword>
<dbReference type="InterPro" id="IPR009061">
    <property type="entry name" value="DNA-bd_dom_put_sf"/>
</dbReference>
<evidence type="ECO:0000256" key="1">
    <source>
        <dbReference type="ARBA" id="ARBA00022833"/>
    </source>
</evidence>
<protein>
    <recommendedName>
        <fullName evidence="2">XPA C-terminal domain-containing protein</fullName>
    </recommendedName>
</protein>
<dbReference type="Gene3D" id="3.90.530.10">
    <property type="entry name" value="XPA C-terminal domain"/>
    <property type="match status" value="1"/>
</dbReference>
<dbReference type="EMBL" id="OU015584">
    <property type="protein sequence ID" value="CAG5081255.1"/>
    <property type="molecule type" value="Genomic_DNA"/>
</dbReference>
<feature type="domain" description="XPA C-terminal" evidence="2">
    <location>
        <begin position="40"/>
        <end position="83"/>
    </location>
</feature>
<dbReference type="InterPro" id="IPR037129">
    <property type="entry name" value="XPA_sf"/>
</dbReference>
<sequence>MNLSADRKKQIQKDFNRNVQRRCFGKAIRMAKYYKIKGVLVTRKTLKEEYQLSNEQIKKLQFIEVDNPHFKCAGNMKLYLKAQAKHIKAKTPNIQGTAIKNKQKDH</sequence>